<reference evidence="1 2" key="1">
    <citation type="submission" date="2024-10" db="EMBL/GenBank/DDBJ databases">
        <title>The Natural Products Discovery Center: Release of the First 8490 Sequenced Strains for Exploring Actinobacteria Biosynthetic Diversity.</title>
        <authorList>
            <person name="Kalkreuter E."/>
            <person name="Kautsar S.A."/>
            <person name="Yang D."/>
            <person name="Bader C.D."/>
            <person name="Teijaro C.N."/>
            <person name="Fluegel L."/>
            <person name="Davis C.M."/>
            <person name="Simpson J.R."/>
            <person name="Lauterbach L."/>
            <person name="Steele A.D."/>
            <person name="Gui C."/>
            <person name="Meng S."/>
            <person name="Li G."/>
            <person name="Viehrig K."/>
            <person name="Ye F."/>
            <person name="Su P."/>
            <person name="Kiefer A.F."/>
            <person name="Nichols A."/>
            <person name="Cepeda A.J."/>
            <person name="Yan W."/>
            <person name="Fan B."/>
            <person name="Jiang Y."/>
            <person name="Adhikari A."/>
            <person name="Zheng C.-J."/>
            <person name="Schuster L."/>
            <person name="Cowan T.M."/>
            <person name="Smanski M.J."/>
            <person name="Chevrette M.G."/>
            <person name="De Carvalho L.P.S."/>
            <person name="Shen B."/>
        </authorList>
    </citation>
    <scope>NUCLEOTIDE SEQUENCE [LARGE SCALE GENOMIC DNA]</scope>
    <source>
        <strain evidence="1 2">NPDC000087</strain>
    </source>
</reference>
<evidence type="ECO:0000313" key="2">
    <source>
        <dbReference type="Proteomes" id="UP001602245"/>
    </source>
</evidence>
<gene>
    <name evidence="1" type="ORF">ACFY35_26380</name>
</gene>
<keyword evidence="2" id="KW-1185">Reference proteome</keyword>
<evidence type="ECO:0000313" key="1">
    <source>
        <dbReference type="EMBL" id="MFF5292986.1"/>
    </source>
</evidence>
<name>A0ABW6WJB7_9ACTN</name>
<dbReference type="Proteomes" id="UP001602245">
    <property type="component" value="Unassembled WGS sequence"/>
</dbReference>
<protein>
    <submittedName>
        <fullName evidence="1">Uncharacterized protein</fullName>
    </submittedName>
</protein>
<dbReference type="RefSeq" id="WP_026206774.1">
    <property type="nucleotide sequence ID" value="NZ_JBIAZU010000005.1"/>
</dbReference>
<dbReference type="EMBL" id="JBIAZU010000005">
    <property type="protein sequence ID" value="MFF5292986.1"/>
    <property type="molecule type" value="Genomic_DNA"/>
</dbReference>
<organism evidence="1 2">
    <name type="scientific">Paractinoplanes globisporus</name>
    <dbReference type="NCBI Taxonomy" id="113565"/>
    <lineage>
        <taxon>Bacteria</taxon>
        <taxon>Bacillati</taxon>
        <taxon>Actinomycetota</taxon>
        <taxon>Actinomycetes</taxon>
        <taxon>Micromonosporales</taxon>
        <taxon>Micromonosporaceae</taxon>
        <taxon>Paractinoplanes</taxon>
    </lineage>
</organism>
<proteinExistence type="predicted"/>
<sequence length="125" mass="13457">MIVVTAAHGGMFRETIAMSKAFAEARSEHGQSELLDEIVAAKPKADHTRYRTPQELRDNGLRHLSTAVALLESKATTEEVEGYRRFVLTLANKVAAAHREDGQSVSPAEAEAIDQIAAALGTTNA</sequence>
<comment type="caution">
    <text evidence="1">The sequence shown here is derived from an EMBL/GenBank/DDBJ whole genome shotgun (WGS) entry which is preliminary data.</text>
</comment>
<accession>A0ABW6WJB7</accession>